<name>A0A8A1LDJ6_AJEC8</name>
<evidence type="ECO:0000256" key="1">
    <source>
        <dbReference type="SAM" id="MobiDB-lite"/>
    </source>
</evidence>
<feature type="region of interest" description="Disordered" evidence="1">
    <location>
        <begin position="1"/>
        <end position="64"/>
    </location>
</feature>
<evidence type="ECO:0000313" key="3">
    <source>
        <dbReference type="Proteomes" id="UP000663419"/>
    </source>
</evidence>
<dbReference type="InterPro" id="IPR018858">
    <property type="entry name" value="DUF2458"/>
</dbReference>
<reference evidence="2" key="1">
    <citation type="submission" date="2021-01" db="EMBL/GenBank/DDBJ databases">
        <title>Chromosome-level genome assembly of a human fungal pathogen reveals clustering of transcriptionally co-regulated genes.</title>
        <authorList>
            <person name="Voorhies M."/>
            <person name="Cohen S."/>
            <person name="Shea T.P."/>
            <person name="Petrus S."/>
            <person name="Munoz J.F."/>
            <person name="Poplawski S."/>
            <person name="Goldman W.E."/>
            <person name="Michael T."/>
            <person name="Cuomo C.A."/>
            <person name="Sil A."/>
            <person name="Beyhan S."/>
        </authorList>
    </citation>
    <scope>NUCLEOTIDE SEQUENCE</scope>
    <source>
        <strain evidence="2">H88</strain>
    </source>
</reference>
<dbReference type="Pfam" id="PF10454">
    <property type="entry name" value="DUF2458"/>
    <property type="match status" value="1"/>
</dbReference>
<proteinExistence type="predicted"/>
<evidence type="ECO:0000313" key="2">
    <source>
        <dbReference type="EMBL" id="QSS50514.1"/>
    </source>
</evidence>
<dbReference type="EMBL" id="CP069102">
    <property type="protein sequence ID" value="QSS50514.1"/>
    <property type="molecule type" value="Genomic_DNA"/>
</dbReference>
<accession>A0A8A1LDJ6</accession>
<dbReference type="AlphaFoldDB" id="A0A8A1LDJ6"/>
<protein>
    <submittedName>
        <fullName evidence="2">DUF2458 superfamily domain-containing protein</fullName>
    </submittedName>
</protein>
<dbReference type="Proteomes" id="UP000663419">
    <property type="component" value="Chromosome 1"/>
</dbReference>
<sequence length="251" mass="28176">MVPVFSSKHPQSDLMAAPSHSPDPDLTSVLRTLSAYTPGVHDQSRIHNPPVESSNDNSYTRPTSTFRHAPLEQHTLELNQPPNIPDPSTITTWPAALKYVMKTVAQNEATQSKIKRLIRTQHDHERQWWEGRQALLSKQAGREAKKRQIDEVLRSVGGFVAKDSDGPTPQDDKIELCTYDKKVYKALTTMSKSLNAELRALGIPFFTIRDELVDSSCDPVSESHSSDLLKPGELKALRLQMLQLLEDLCKD</sequence>
<gene>
    <name evidence="2" type="ORF">I7I53_11234</name>
</gene>
<dbReference type="VEuPathDB" id="FungiDB:I7I53_11234"/>
<organism evidence="2 3">
    <name type="scientific">Ajellomyces capsulatus (strain H88)</name>
    <name type="common">Darling's disease fungus</name>
    <name type="synonym">Histoplasma capsulatum</name>
    <dbReference type="NCBI Taxonomy" id="544711"/>
    <lineage>
        <taxon>Eukaryota</taxon>
        <taxon>Fungi</taxon>
        <taxon>Dikarya</taxon>
        <taxon>Ascomycota</taxon>
        <taxon>Pezizomycotina</taxon>
        <taxon>Eurotiomycetes</taxon>
        <taxon>Eurotiomycetidae</taxon>
        <taxon>Onygenales</taxon>
        <taxon>Ajellomycetaceae</taxon>
        <taxon>Histoplasma</taxon>
    </lineage>
</organism>
<feature type="compositionally biased region" description="Polar residues" evidence="1">
    <location>
        <begin position="51"/>
        <end position="64"/>
    </location>
</feature>